<keyword evidence="2" id="KW-1185">Reference proteome</keyword>
<evidence type="ECO:0008006" key="3">
    <source>
        <dbReference type="Google" id="ProtNLM"/>
    </source>
</evidence>
<gene>
    <name evidence="1" type="ORF">CAL65_05945</name>
</gene>
<dbReference type="PROSITE" id="PS51257">
    <property type="entry name" value="PROKAR_LIPOPROTEIN"/>
    <property type="match status" value="1"/>
</dbReference>
<dbReference type="OrthoDB" id="6400500at2"/>
<evidence type="ECO:0000313" key="2">
    <source>
        <dbReference type="Proteomes" id="UP000256763"/>
    </source>
</evidence>
<dbReference type="RefSeq" id="WP_116301218.1">
    <property type="nucleotide sequence ID" value="NZ_NFZV01000003.1"/>
</dbReference>
<sequence>MFDRKLLLGGAFSAAFLIAGCASTPEQPRTVDAGWPDWYQVYDADEQYFYGFGEGHSSRLNMATQQARLAAQTELAQAVDARVQALAQEGAQQSLDDPQVRGVFESAQRSLVDTSLSDAQPDQVHRVRQDDGSVRVFIRMRMPRNEADRIGRSVIDEMDRQLGAR</sequence>
<dbReference type="Proteomes" id="UP000256763">
    <property type="component" value="Unassembled WGS sequence"/>
</dbReference>
<reference evidence="2" key="1">
    <citation type="submission" date="2017-05" db="EMBL/GenBank/DDBJ databases">
        <authorList>
            <person name="Sharma S."/>
            <person name="Sidhu C."/>
            <person name="Pinnaka A.K."/>
        </authorList>
    </citation>
    <scope>NUCLEOTIDE SEQUENCE [LARGE SCALE GENOMIC DNA]</scope>
    <source>
        <strain evidence="2">AK93</strain>
    </source>
</reference>
<dbReference type="AlphaFoldDB" id="A0A3E0X2F2"/>
<protein>
    <recommendedName>
        <fullName evidence="3">LPP20 lipoprotein</fullName>
    </recommendedName>
</protein>
<dbReference type="Gene3D" id="3.10.28.20">
    <property type="entry name" value="Acetamidase/Formamidase-like domains"/>
    <property type="match status" value="1"/>
</dbReference>
<proteinExistence type="predicted"/>
<organism evidence="1 2">
    <name type="scientific">Alkalilimnicola ehrlichii</name>
    <dbReference type="NCBI Taxonomy" id="351052"/>
    <lineage>
        <taxon>Bacteria</taxon>
        <taxon>Pseudomonadati</taxon>
        <taxon>Pseudomonadota</taxon>
        <taxon>Gammaproteobacteria</taxon>
        <taxon>Chromatiales</taxon>
        <taxon>Ectothiorhodospiraceae</taxon>
        <taxon>Alkalilimnicola</taxon>
    </lineage>
</organism>
<accession>A0A3E0X2F2</accession>
<name>A0A3E0X2F2_9GAMM</name>
<dbReference type="EMBL" id="NFZW01000004">
    <property type="protein sequence ID" value="RFA38363.1"/>
    <property type="molecule type" value="Genomic_DNA"/>
</dbReference>
<comment type="caution">
    <text evidence="1">The sequence shown here is derived from an EMBL/GenBank/DDBJ whole genome shotgun (WGS) entry which is preliminary data.</text>
</comment>
<evidence type="ECO:0000313" key="1">
    <source>
        <dbReference type="EMBL" id="RFA38363.1"/>
    </source>
</evidence>